<evidence type="ECO:0000256" key="1">
    <source>
        <dbReference type="SAM" id="MobiDB-lite"/>
    </source>
</evidence>
<proteinExistence type="predicted"/>
<dbReference type="EMBL" id="PUHY01000005">
    <property type="protein sequence ID" value="PQO37844.1"/>
    <property type="molecule type" value="Genomic_DNA"/>
</dbReference>
<dbReference type="InterPro" id="IPR021130">
    <property type="entry name" value="PRib-ATP_PPHydrolase-like"/>
</dbReference>
<comment type="caution">
    <text evidence="2">The sequence shown here is derived from an EMBL/GenBank/DDBJ whole genome shotgun (WGS) entry which is preliminary data.</text>
</comment>
<dbReference type="Gene3D" id="1.10.3420.10">
    <property type="entry name" value="putative ntp pyrophosphohydrolase like domain"/>
    <property type="match status" value="1"/>
</dbReference>
<evidence type="ECO:0000313" key="2">
    <source>
        <dbReference type="EMBL" id="PQO37844.1"/>
    </source>
</evidence>
<dbReference type="Proteomes" id="UP000238322">
    <property type="component" value="Unassembled WGS sequence"/>
</dbReference>
<sequence>MSLLRVRALKEFSRKNVSVRPPAAGRLIRKPRHGSSITTSSAGFYPWSTLMLTAIPLNSRRNYVSIRSQDSTPRPRKLRACLSTRFRPRASLGPRSIWIFRDGPANQTASLTLRWKSAIRFIYHPYRRKHSMDAARQQVAEFHRQIGASIAPQPRLLPHDKKDAADAQAKMRELLLYLQEHRQEGDELQLRLCLALEELTEWVEAHVADDLIAAADAWGDRAYVLLGDAVSADMPAEAIFHEVHRSNLSKRQANSKNGKGVKDGQFQPPDLGSVLRQHRPLE</sequence>
<protein>
    <submittedName>
        <fullName evidence="2">Uncharacterized protein</fullName>
    </submittedName>
</protein>
<organism evidence="2 3">
    <name type="scientific">Blastopirellula marina</name>
    <dbReference type="NCBI Taxonomy" id="124"/>
    <lineage>
        <taxon>Bacteria</taxon>
        <taxon>Pseudomonadati</taxon>
        <taxon>Planctomycetota</taxon>
        <taxon>Planctomycetia</taxon>
        <taxon>Pirellulales</taxon>
        <taxon>Pirellulaceae</taxon>
        <taxon>Blastopirellula</taxon>
    </lineage>
</organism>
<dbReference type="CDD" id="cd11530">
    <property type="entry name" value="NTP-PPase_DR2231_like"/>
    <property type="match status" value="1"/>
</dbReference>
<dbReference type="Pfam" id="PF01503">
    <property type="entry name" value="PRA-PH"/>
    <property type="match status" value="1"/>
</dbReference>
<dbReference type="InterPro" id="IPR023292">
    <property type="entry name" value="NTP_PyroPHydrolase-like_dom_sf"/>
</dbReference>
<dbReference type="AlphaFoldDB" id="A0A2S8G131"/>
<name>A0A2S8G131_9BACT</name>
<evidence type="ECO:0000313" key="3">
    <source>
        <dbReference type="Proteomes" id="UP000238322"/>
    </source>
</evidence>
<accession>A0A2S8G131</accession>
<gene>
    <name evidence="2" type="ORF">C5Y83_07840</name>
</gene>
<reference evidence="2 3" key="1">
    <citation type="submission" date="2018-02" db="EMBL/GenBank/DDBJ databases">
        <title>Comparative genomes isolates from brazilian mangrove.</title>
        <authorList>
            <person name="Araujo J.E."/>
            <person name="Taketani R.G."/>
            <person name="Silva M.C.P."/>
            <person name="Loureco M.V."/>
            <person name="Andreote F.D."/>
        </authorList>
    </citation>
    <scope>NUCLEOTIDE SEQUENCE [LARGE SCALE GENOMIC DNA]</scope>
    <source>
        <strain evidence="2 3">Hex-1 MGV</strain>
    </source>
</reference>
<feature type="region of interest" description="Disordered" evidence="1">
    <location>
        <begin position="247"/>
        <end position="282"/>
    </location>
</feature>
<dbReference type="InterPro" id="IPR033653">
    <property type="entry name" value="NTP-PPase_DR2231-like"/>
</dbReference>